<dbReference type="Proteomes" id="UP001642260">
    <property type="component" value="Unassembled WGS sequence"/>
</dbReference>
<dbReference type="InterPro" id="IPR036779">
    <property type="entry name" value="LysM_dom_sf"/>
</dbReference>
<dbReference type="PANTHER" id="PTHR20932:SF57">
    <property type="entry name" value="PEPTIDOGLYCAN-BINDING LYSM DOMAIN-CONTAINING PROTEIN"/>
    <property type="match status" value="1"/>
</dbReference>
<dbReference type="SMART" id="SM00257">
    <property type="entry name" value="LysM"/>
    <property type="match status" value="1"/>
</dbReference>
<dbReference type="InterPro" id="IPR045030">
    <property type="entry name" value="LYSM1-4"/>
</dbReference>
<dbReference type="PROSITE" id="PS51782">
    <property type="entry name" value="LYSM"/>
    <property type="match status" value="1"/>
</dbReference>
<dbReference type="Pfam" id="PF01476">
    <property type="entry name" value="LysM"/>
    <property type="match status" value="1"/>
</dbReference>
<dbReference type="EMBL" id="CAKOAT010202932">
    <property type="protein sequence ID" value="CAH8355076.1"/>
    <property type="molecule type" value="Genomic_DNA"/>
</dbReference>
<dbReference type="CDD" id="cd00118">
    <property type="entry name" value="LysM"/>
    <property type="match status" value="1"/>
</dbReference>
<evidence type="ECO:0000259" key="1">
    <source>
        <dbReference type="PROSITE" id="PS51782"/>
    </source>
</evidence>
<dbReference type="SUPFAM" id="SSF54106">
    <property type="entry name" value="LysM domain"/>
    <property type="match status" value="1"/>
</dbReference>
<evidence type="ECO:0000313" key="3">
    <source>
        <dbReference type="Proteomes" id="UP001642260"/>
    </source>
</evidence>
<protein>
    <recommendedName>
        <fullName evidence="1">LysM domain-containing protein</fullName>
    </recommendedName>
</protein>
<proteinExistence type="predicted"/>
<dbReference type="PANTHER" id="PTHR20932">
    <property type="entry name" value="LYSM AND PUTATIVE PEPTIDOGLYCAN-BINDING DOMAIN-CONTAINING PROTEIN"/>
    <property type="match status" value="1"/>
</dbReference>
<feature type="domain" description="LysM" evidence="1">
    <location>
        <begin position="84"/>
        <end position="128"/>
    </location>
</feature>
<comment type="caution">
    <text evidence="2">The sequence shown here is derived from an EMBL/GenBank/DDBJ whole genome shotgun (WGS) entry which is preliminary data.</text>
</comment>
<accession>A0ABC8KH70</accession>
<reference evidence="2 3" key="1">
    <citation type="submission" date="2022-03" db="EMBL/GenBank/DDBJ databases">
        <authorList>
            <person name="Macdonald S."/>
            <person name="Ahmed S."/>
            <person name="Newling K."/>
        </authorList>
    </citation>
    <scope>NUCLEOTIDE SEQUENCE [LARGE SCALE GENOMIC DNA]</scope>
</reference>
<evidence type="ECO:0000313" key="2">
    <source>
        <dbReference type="EMBL" id="CAH8355076.1"/>
    </source>
</evidence>
<gene>
    <name evidence="2" type="ORF">ERUC_LOCUS20831</name>
</gene>
<dbReference type="AlphaFoldDB" id="A0ABC8KH70"/>
<keyword evidence="3" id="KW-1185">Reference proteome</keyword>
<dbReference type="InterPro" id="IPR018392">
    <property type="entry name" value="LysM"/>
</dbReference>
<dbReference type="Gene3D" id="3.10.350.10">
    <property type="entry name" value="LysM domain"/>
    <property type="match status" value="1"/>
</dbReference>
<name>A0ABC8KH70_ERUVS</name>
<sequence length="313" mass="34257">MLTDRGRRVSICIGTLEYGNRKFRGNNGCYGGFVDRSSERCRDWIPTKPPVSRILRISSPTTSPPSVTSPVSLNCSYSNGAGYIEHRVSKFDTLAGIAIKYGVEVADITKLNGLVTDLQMFALNSLRIPLPGRHPPSPCLSNASISNGEDCSEEAPASNGNLHDVFDPFQSLRLKPSETKISPAMDSLQGYYGLKPRNKRASQGSEMGAYKKEASHLHQYLTPVPATSTPLNQHRKSRSLVDAVIAEVNQQSKEVMPMRRRQRSEADFSWRTTPELVLKEGRNSSGGFSVIAGKGLALRPKASSRTNLSSADM</sequence>
<organism evidence="2 3">
    <name type="scientific">Eruca vesicaria subsp. sativa</name>
    <name type="common">Garden rocket</name>
    <name type="synonym">Eruca sativa</name>
    <dbReference type="NCBI Taxonomy" id="29727"/>
    <lineage>
        <taxon>Eukaryota</taxon>
        <taxon>Viridiplantae</taxon>
        <taxon>Streptophyta</taxon>
        <taxon>Embryophyta</taxon>
        <taxon>Tracheophyta</taxon>
        <taxon>Spermatophyta</taxon>
        <taxon>Magnoliopsida</taxon>
        <taxon>eudicotyledons</taxon>
        <taxon>Gunneridae</taxon>
        <taxon>Pentapetalae</taxon>
        <taxon>rosids</taxon>
        <taxon>malvids</taxon>
        <taxon>Brassicales</taxon>
        <taxon>Brassicaceae</taxon>
        <taxon>Brassiceae</taxon>
        <taxon>Eruca</taxon>
    </lineage>
</organism>